<organism evidence="2 3">
    <name type="scientific">Thiothrix lacustris</name>
    <dbReference type="NCBI Taxonomy" id="525917"/>
    <lineage>
        <taxon>Bacteria</taxon>
        <taxon>Pseudomonadati</taxon>
        <taxon>Pseudomonadota</taxon>
        <taxon>Gammaproteobacteria</taxon>
        <taxon>Thiotrichales</taxon>
        <taxon>Thiotrichaceae</taxon>
        <taxon>Thiothrix</taxon>
    </lineage>
</organism>
<dbReference type="AlphaFoldDB" id="A0A1Y1QLL4"/>
<accession>A0A1Y1QLL4</accession>
<evidence type="ECO:0000256" key="1">
    <source>
        <dbReference type="SAM" id="SignalP"/>
    </source>
</evidence>
<proteinExistence type="predicted"/>
<reference evidence="2 3" key="1">
    <citation type="submission" date="2017-01" db="EMBL/GenBank/DDBJ databases">
        <title>Novel large sulfur bacteria in the metagenomes of groundwater-fed chemosynthetic microbial mats in the Lake Huron basin.</title>
        <authorList>
            <person name="Sharrar A.M."/>
            <person name="Flood B.E."/>
            <person name="Bailey J.V."/>
            <person name="Jones D.S."/>
            <person name="Biddanda B."/>
            <person name="Ruberg S.A."/>
            <person name="Marcus D.N."/>
            <person name="Dick G.J."/>
        </authorList>
    </citation>
    <scope>NUCLEOTIDE SEQUENCE [LARGE SCALE GENOMIC DNA]</scope>
    <source>
        <strain evidence="2">A8</strain>
    </source>
</reference>
<evidence type="ECO:0000313" key="3">
    <source>
        <dbReference type="Proteomes" id="UP000192491"/>
    </source>
</evidence>
<evidence type="ECO:0008006" key="4">
    <source>
        <dbReference type="Google" id="ProtNLM"/>
    </source>
</evidence>
<name>A0A1Y1QLL4_9GAMM</name>
<comment type="caution">
    <text evidence="2">The sequence shown here is derived from an EMBL/GenBank/DDBJ whole genome shotgun (WGS) entry which is preliminary data.</text>
</comment>
<protein>
    <recommendedName>
        <fullName evidence="4">Lipoprotein</fullName>
    </recommendedName>
</protein>
<keyword evidence="1" id="KW-0732">Signal</keyword>
<dbReference type="EMBL" id="MTEJ01000169">
    <property type="protein sequence ID" value="OQX08668.1"/>
    <property type="molecule type" value="Genomic_DNA"/>
</dbReference>
<evidence type="ECO:0000313" key="2">
    <source>
        <dbReference type="EMBL" id="OQX08668.1"/>
    </source>
</evidence>
<dbReference type="Proteomes" id="UP000192491">
    <property type="component" value="Unassembled WGS sequence"/>
</dbReference>
<dbReference type="PROSITE" id="PS51257">
    <property type="entry name" value="PROKAR_LIPOPROTEIN"/>
    <property type="match status" value="1"/>
</dbReference>
<feature type="signal peptide" evidence="1">
    <location>
        <begin position="1"/>
        <end position="19"/>
    </location>
</feature>
<sequence length="121" mass="13600">MLVRKIMMLFTFITLLGLAGCGPEYTYTPPLSPIGQACVMRCQDTQGECTHKAQKRADRKQAKCEKQAEHEHYACLLYAKTDADRAKCQKSGCYEYADTERCDNDFRACFQQCGGIVGVVK</sequence>
<gene>
    <name evidence="2" type="ORF">BWK73_24800</name>
</gene>
<feature type="chain" id="PRO_5011965548" description="Lipoprotein" evidence="1">
    <location>
        <begin position="20"/>
        <end position="121"/>
    </location>
</feature>